<dbReference type="AlphaFoldDB" id="E9GIH6"/>
<organism evidence="2 3">
    <name type="scientific">Daphnia pulex</name>
    <name type="common">Water flea</name>
    <dbReference type="NCBI Taxonomy" id="6669"/>
    <lineage>
        <taxon>Eukaryota</taxon>
        <taxon>Metazoa</taxon>
        <taxon>Ecdysozoa</taxon>
        <taxon>Arthropoda</taxon>
        <taxon>Crustacea</taxon>
        <taxon>Branchiopoda</taxon>
        <taxon>Diplostraca</taxon>
        <taxon>Cladocera</taxon>
        <taxon>Anomopoda</taxon>
        <taxon>Daphniidae</taxon>
        <taxon>Daphnia</taxon>
    </lineage>
</organism>
<dbReference type="KEGG" id="dpx:DAPPUDRAFT_303929"/>
<evidence type="ECO:0000256" key="1">
    <source>
        <dbReference type="SAM" id="MobiDB-lite"/>
    </source>
</evidence>
<dbReference type="InParanoid" id="E9GIH6"/>
<accession>E9GIH6</accession>
<dbReference type="Proteomes" id="UP000000305">
    <property type="component" value="Unassembled WGS sequence"/>
</dbReference>
<dbReference type="EMBL" id="GL732546">
    <property type="protein sequence ID" value="EFX80761.1"/>
    <property type="molecule type" value="Genomic_DNA"/>
</dbReference>
<dbReference type="PhylomeDB" id="E9GIH6"/>
<dbReference type="OrthoDB" id="10347544at2759"/>
<feature type="region of interest" description="Disordered" evidence="1">
    <location>
        <begin position="43"/>
        <end position="62"/>
    </location>
</feature>
<sequence length="411" mass="44230">MTIYLTLATHFGTWHLLTDMKLHAIFVAVAVCFAITGEAAVTTTKNPSTPPPENQSYKVCSDTSSTSASGSVQPLAGLTPSTTAPKTCNFNINAPVGQQVQLTCSAVSLSTLKLSQAGFSPVFNDVIDIFQPGDYIVPNRFEGAFVISSMTWLPSVNRLTASGSRADLLVRYYKTDQLNCQWKSITPLSTTTSDANLCLRGPSTNSNGTIQQLSNLPLSAGQTKWCLFSIIVPADKKVQVSCSVVNLVSDYSYLMFDGVTEVPTPSTGLLPTLNRIYTSIKNRIDVATSYITGDEFTCNWKTVTISATTPFTLCLQGETTVAGSIKSNTVAAALSRACRFNIKAPSGKRVQINCPTVNSPDNMLLQYDAFGNNNTLASPMVAQTSYTSNSNEIVLFAVLNSVMLNCTWTFV</sequence>
<dbReference type="HOGENOM" id="CLU_041350_0_0_1"/>
<keyword evidence="3" id="KW-1185">Reference proteome</keyword>
<protein>
    <recommendedName>
        <fullName evidence="4">CUB domain-containing protein</fullName>
    </recommendedName>
</protein>
<gene>
    <name evidence="2" type="ORF">DAPPUDRAFT_303929</name>
</gene>
<evidence type="ECO:0000313" key="2">
    <source>
        <dbReference type="EMBL" id="EFX80761.1"/>
    </source>
</evidence>
<evidence type="ECO:0000313" key="3">
    <source>
        <dbReference type="Proteomes" id="UP000000305"/>
    </source>
</evidence>
<proteinExistence type="predicted"/>
<reference evidence="2 3" key="1">
    <citation type="journal article" date="2011" name="Science">
        <title>The ecoresponsive genome of Daphnia pulex.</title>
        <authorList>
            <person name="Colbourne J.K."/>
            <person name="Pfrender M.E."/>
            <person name="Gilbert D."/>
            <person name="Thomas W.K."/>
            <person name="Tucker A."/>
            <person name="Oakley T.H."/>
            <person name="Tokishita S."/>
            <person name="Aerts A."/>
            <person name="Arnold G.J."/>
            <person name="Basu M.K."/>
            <person name="Bauer D.J."/>
            <person name="Caceres C.E."/>
            <person name="Carmel L."/>
            <person name="Casola C."/>
            <person name="Choi J.H."/>
            <person name="Detter J.C."/>
            <person name="Dong Q."/>
            <person name="Dusheyko S."/>
            <person name="Eads B.D."/>
            <person name="Frohlich T."/>
            <person name="Geiler-Samerotte K.A."/>
            <person name="Gerlach D."/>
            <person name="Hatcher P."/>
            <person name="Jogdeo S."/>
            <person name="Krijgsveld J."/>
            <person name="Kriventseva E.V."/>
            <person name="Kultz D."/>
            <person name="Laforsch C."/>
            <person name="Lindquist E."/>
            <person name="Lopez J."/>
            <person name="Manak J.R."/>
            <person name="Muller J."/>
            <person name="Pangilinan J."/>
            <person name="Patwardhan R.P."/>
            <person name="Pitluck S."/>
            <person name="Pritham E.J."/>
            <person name="Rechtsteiner A."/>
            <person name="Rho M."/>
            <person name="Rogozin I.B."/>
            <person name="Sakarya O."/>
            <person name="Salamov A."/>
            <person name="Schaack S."/>
            <person name="Shapiro H."/>
            <person name="Shiga Y."/>
            <person name="Skalitzky C."/>
            <person name="Smith Z."/>
            <person name="Souvorov A."/>
            <person name="Sung W."/>
            <person name="Tang Z."/>
            <person name="Tsuchiya D."/>
            <person name="Tu H."/>
            <person name="Vos H."/>
            <person name="Wang M."/>
            <person name="Wolf Y.I."/>
            <person name="Yamagata H."/>
            <person name="Yamada T."/>
            <person name="Ye Y."/>
            <person name="Shaw J.R."/>
            <person name="Andrews J."/>
            <person name="Crease T.J."/>
            <person name="Tang H."/>
            <person name="Lucas S.M."/>
            <person name="Robertson H.M."/>
            <person name="Bork P."/>
            <person name="Koonin E.V."/>
            <person name="Zdobnov E.M."/>
            <person name="Grigoriev I.V."/>
            <person name="Lynch M."/>
            <person name="Boore J.L."/>
        </authorList>
    </citation>
    <scope>NUCLEOTIDE SEQUENCE [LARGE SCALE GENOMIC DNA]</scope>
</reference>
<evidence type="ECO:0008006" key="4">
    <source>
        <dbReference type="Google" id="ProtNLM"/>
    </source>
</evidence>
<name>E9GIH6_DAPPU</name>